<feature type="compositionally biased region" description="Low complexity" evidence="1">
    <location>
        <begin position="106"/>
        <end position="126"/>
    </location>
</feature>
<dbReference type="InterPro" id="IPR019410">
    <property type="entry name" value="Methyltransf_16"/>
</dbReference>
<dbReference type="Gene3D" id="3.40.50.150">
    <property type="entry name" value="Vaccinia Virus protein VP39"/>
    <property type="match status" value="1"/>
</dbReference>
<evidence type="ECO:0000313" key="2">
    <source>
        <dbReference type="EMBL" id="EEE64699.1"/>
    </source>
</evidence>
<reference evidence="2" key="2">
    <citation type="submission" date="2008-12" db="EMBL/GenBank/DDBJ databases">
        <title>Improved gene annotation of the rice (Oryza sativa) genomes.</title>
        <authorList>
            <person name="Wang J."/>
            <person name="Li R."/>
            <person name="Fan W."/>
            <person name="Huang Q."/>
            <person name="Zhang J."/>
            <person name="Zhou Y."/>
            <person name="Hu Y."/>
            <person name="Zi S."/>
            <person name="Li J."/>
            <person name="Ni P."/>
            <person name="Zheng H."/>
            <person name="Zhang Y."/>
            <person name="Zhao M."/>
            <person name="Hao Q."/>
            <person name="McDermott J."/>
            <person name="Samudrala R."/>
            <person name="Kristiansen K."/>
            <person name="Wong G.K.-S."/>
        </authorList>
    </citation>
    <scope>NUCLEOTIDE SEQUENCE</scope>
</reference>
<dbReference type="InterPro" id="IPR029063">
    <property type="entry name" value="SAM-dependent_MTases_sf"/>
</dbReference>
<feature type="region of interest" description="Disordered" evidence="1">
    <location>
        <begin position="106"/>
        <end position="157"/>
    </location>
</feature>
<dbReference type="PANTHER" id="PTHR14614:SF7">
    <property type="entry name" value="OS05G0564100 PROTEIN"/>
    <property type="match status" value="1"/>
</dbReference>
<proteinExistence type="predicted"/>
<dbReference type="AlphaFoldDB" id="B9FLM4"/>
<sequence>MRFTASPVVELPVGGAVLTFEQDNDSFEVGTSVWPSSLVLVKFAERCFGNPALPFGDVLRFPGNRAVELGSGCGPAGLGLSRLGFAVLVLTDIAAVLPRSAATSAATAATSRAPHASPSSTGTAPRTSPPSPPRAASTSSSPPTSSTSRNPCPTSSLPWTCSPTPTAGWCCSGGRDSELVSNLLTICSSMTLQWISVSRYRDGFDRVDEWISAMSYG</sequence>
<dbReference type="EMBL" id="CM000142">
    <property type="protein sequence ID" value="EEE64699.1"/>
    <property type="molecule type" value="Genomic_DNA"/>
</dbReference>
<protein>
    <submittedName>
        <fullName evidence="2">Uncharacterized protein</fullName>
    </submittedName>
</protein>
<evidence type="ECO:0000256" key="1">
    <source>
        <dbReference type="SAM" id="MobiDB-lite"/>
    </source>
</evidence>
<name>B9FLM4_ORYSJ</name>
<accession>B9FLM4</accession>
<dbReference type="Pfam" id="PF10294">
    <property type="entry name" value="Methyltransf_16"/>
    <property type="match status" value="1"/>
</dbReference>
<organism evidence="2">
    <name type="scientific">Oryza sativa subsp. japonica</name>
    <name type="common">Rice</name>
    <dbReference type="NCBI Taxonomy" id="39947"/>
    <lineage>
        <taxon>Eukaryota</taxon>
        <taxon>Viridiplantae</taxon>
        <taxon>Streptophyta</taxon>
        <taxon>Embryophyta</taxon>
        <taxon>Tracheophyta</taxon>
        <taxon>Spermatophyta</taxon>
        <taxon>Magnoliopsida</taxon>
        <taxon>Liliopsida</taxon>
        <taxon>Poales</taxon>
        <taxon>Poaceae</taxon>
        <taxon>BOP clade</taxon>
        <taxon>Oryzoideae</taxon>
        <taxon>Oryzeae</taxon>
        <taxon>Oryzinae</taxon>
        <taxon>Oryza</taxon>
        <taxon>Oryza sativa</taxon>
    </lineage>
</organism>
<reference evidence="2" key="1">
    <citation type="journal article" date="2005" name="PLoS Biol.">
        <title>The genomes of Oryza sativa: a history of duplications.</title>
        <authorList>
            <person name="Yu J."/>
            <person name="Wang J."/>
            <person name="Lin W."/>
            <person name="Li S."/>
            <person name="Li H."/>
            <person name="Zhou J."/>
            <person name="Ni P."/>
            <person name="Dong W."/>
            <person name="Hu S."/>
            <person name="Zeng C."/>
            <person name="Zhang J."/>
            <person name="Zhang Y."/>
            <person name="Li R."/>
            <person name="Xu Z."/>
            <person name="Li S."/>
            <person name="Li X."/>
            <person name="Zheng H."/>
            <person name="Cong L."/>
            <person name="Lin L."/>
            <person name="Yin J."/>
            <person name="Geng J."/>
            <person name="Li G."/>
            <person name="Shi J."/>
            <person name="Liu J."/>
            <person name="Lv H."/>
            <person name="Li J."/>
            <person name="Wang J."/>
            <person name="Deng Y."/>
            <person name="Ran L."/>
            <person name="Shi X."/>
            <person name="Wang X."/>
            <person name="Wu Q."/>
            <person name="Li C."/>
            <person name="Ren X."/>
            <person name="Wang J."/>
            <person name="Wang X."/>
            <person name="Li D."/>
            <person name="Liu D."/>
            <person name="Zhang X."/>
            <person name="Ji Z."/>
            <person name="Zhao W."/>
            <person name="Sun Y."/>
            <person name="Zhang Z."/>
            <person name="Bao J."/>
            <person name="Han Y."/>
            <person name="Dong L."/>
            <person name="Ji J."/>
            <person name="Chen P."/>
            <person name="Wu S."/>
            <person name="Liu J."/>
            <person name="Xiao Y."/>
            <person name="Bu D."/>
            <person name="Tan J."/>
            <person name="Yang L."/>
            <person name="Ye C."/>
            <person name="Zhang J."/>
            <person name="Xu J."/>
            <person name="Zhou Y."/>
            <person name="Yu Y."/>
            <person name="Zhang B."/>
            <person name="Zhuang S."/>
            <person name="Wei H."/>
            <person name="Liu B."/>
            <person name="Lei M."/>
            <person name="Yu H."/>
            <person name="Li Y."/>
            <person name="Xu H."/>
            <person name="Wei S."/>
            <person name="He X."/>
            <person name="Fang L."/>
            <person name="Zhang Z."/>
            <person name="Zhang Y."/>
            <person name="Huang X."/>
            <person name="Su Z."/>
            <person name="Tong W."/>
            <person name="Li J."/>
            <person name="Tong Z."/>
            <person name="Li S."/>
            <person name="Ye J."/>
            <person name="Wang L."/>
            <person name="Fang L."/>
            <person name="Lei T."/>
            <person name="Chen C."/>
            <person name="Chen H."/>
            <person name="Xu Z."/>
            <person name="Li H."/>
            <person name="Huang H."/>
            <person name="Zhang F."/>
            <person name="Xu H."/>
            <person name="Li N."/>
            <person name="Zhao C."/>
            <person name="Li S."/>
            <person name="Dong L."/>
            <person name="Huang Y."/>
            <person name="Li L."/>
            <person name="Xi Y."/>
            <person name="Qi Q."/>
            <person name="Li W."/>
            <person name="Zhang B."/>
            <person name="Hu W."/>
            <person name="Zhang Y."/>
            <person name="Tian X."/>
            <person name="Jiao Y."/>
            <person name="Liang X."/>
            <person name="Jin J."/>
            <person name="Gao L."/>
            <person name="Zheng W."/>
            <person name="Hao B."/>
            <person name="Liu S."/>
            <person name="Wang W."/>
            <person name="Yuan L."/>
            <person name="Cao M."/>
            <person name="McDermott J."/>
            <person name="Samudrala R."/>
            <person name="Wang J."/>
            <person name="Wong G.K."/>
            <person name="Yang H."/>
        </authorList>
    </citation>
    <scope>NUCLEOTIDE SEQUENCE [LARGE SCALE GENOMIC DNA]</scope>
</reference>
<feature type="compositionally biased region" description="Low complexity" evidence="1">
    <location>
        <begin position="134"/>
        <end position="156"/>
    </location>
</feature>
<dbReference type="Proteomes" id="UP000007752">
    <property type="component" value="Chromosome 5"/>
</dbReference>
<dbReference type="PANTHER" id="PTHR14614">
    <property type="entry name" value="HEPATOCELLULAR CARCINOMA-ASSOCIATED ANTIGEN"/>
    <property type="match status" value="1"/>
</dbReference>
<gene>
    <name evidence="2" type="ORF">OsJ_19554</name>
</gene>